<evidence type="ECO:0000256" key="1">
    <source>
        <dbReference type="ARBA" id="ARBA00004429"/>
    </source>
</evidence>
<evidence type="ECO:0000256" key="9">
    <source>
        <dbReference type="ARBA" id="ARBA00023136"/>
    </source>
</evidence>
<evidence type="ECO:0000256" key="13">
    <source>
        <dbReference type="HAMAP-Rule" id="MF_01810"/>
    </source>
</evidence>
<comment type="function">
    <text evidence="13">Required for the insertion and/or proper folding and/or complex formation of integral membrane proteins into the membrane. Involved in integration of membrane proteins that insert both dependently and independently of the Sec translocase complex, as well as at least some lipoproteins. Aids folding of multispanning membrane proteins.</text>
</comment>
<dbReference type="EMBL" id="JADIMF010000113">
    <property type="protein sequence ID" value="MBO8469528.1"/>
    <property type="molecule type" value="Genomic_DNA"/>
</dbReference>
<reference evidence="16" key="1">
    <citation type="submission" date="2020-10" db="EMBL/GenBank/DDBJ databases">
        <authorList>
            <person name="Gilroy R."/>
        </authorList>
    </citation>
    <scope>NUCLEOTIDE SEQUENCE</scope>
    <source>
        <strain evidence="16">14700</strain>
    </source>
</reference>
<evidence type="ECO:0000313" key="16">
    <source>
        <dbReference type="EMBL" id="MBO8469528.1"/>
    </source>
</evidence>
<comment type="caution">
    <text evidence="16">The sequence shown here is derived from an EMBL/GenBank/DDBJ whole genome shotgun (WGS) entry which is preliminary data.</text>
</comment>
<evidence type="ECO:0000256" key="2">
    <source>
        <dbReference type="ARBA" id="ARBA00010527"/>
    </source>
</evidence>
<keyword evidence="9 13" id="KW-0472">Membrane</keyword>
<keyword evidence="4 13" id="KW-0813">Transport</keyword>
<dbReference type="PRINTS" id="PR00701">
    <property type="entry name" value="60KDINNERMP"/>
</dbReference>
<comment type="subcellular location">
    <subcellularLocation>
        <location evidence="1">Cell inner membrane</location>
        <topology evidence="1">Multi-pass membrane protein</topology>
    </subcellularLocation>
    <subcellularLocation>
        <location evidence="13">Cell membrane</location>
        <topology evidence="13">Multi-pass membrane protein</topology>
    </subcellularLocation>
</comment>
<evidence type="ECO:0000256" key="3">
    <source>
        <dbReference type="ARBA" id="ARBA00015325"/>
    </source>
</evidence>
<reference evidence="16" key="2">
    <citation type="journal article" date="2021" name="PeerJ">
        <title>Extensive microbial diversity within the chicken gut microbiome revealed by metagenomics and culture.</title>
        <authorList>
            <person name="Gilroy R."/>
            <person name="Ravi A."/>
            <person name="Getino M."/>
            <person name="Pursley I."/>
            <person name="Horton D.L."/>
            <person name="Alikhan N.F."/>
            <person name="Baker D."/>
            <person name="Gharbi K."/>
            <person name="Hall N."/>
            <person name="Watson M."/>
            <person name="Adriaenssens E.M."/>
            <person name="Foster-Nyarko E."/>
            <person name="Jarju S."/>
            <person name="Secka A."/>
            <person name="Antonio M."/>
            <person name="Oren A."/>
            <person name="Chaudhuri R.R."/>
            <person name="La Ragione R."/>
            <person name="Hildebrand F."/>
            <person name="Pallen M.J."/>
        </authorList>
    </citation>
    <scope>NUCLEOTIDE SEQUENCE</scope>
    <source>
        <strain evidence="16">14700</strain>
    </source>
</reference>
<evidence type="ECO:0000256" key="6">
    <source>
        <dbReference type="ARBA" id="ARBA00022692"/>
    </source>
</evidence>
<accession>A0A9D9ID21</accession>
<dbReference type="NCBIfam" id="TIGR03593">
    <property type="entry name" value="yidC_nterm"/>
    <property type="match status" value="1"/>
</dbReference>
<keyword evidence="6 13" id="KW-0812">Transmembrane</keyword>
<evidence type="ECO:0000313" key="17">
    <source>
        <dbReference type="Proteomes" id="UP000810292"/>
    </source>
</evidence>
<dbReference type="HAMAP" id="MF_01810">
    <property type="entry name" value="YidC_type1"/>
    <property type="match status" value="1"/>
</dbReference>
<keyword evidence="5 13" id="KW-1003">Cell membrane</keyword>
<feature type="transmembrane region" description="Helical" evidence="13">
    <location>
        <begin position="547"/>
        <end position="565"/>
    </location>
</feature>
<evidence type="ECO:0000256" key="8">
    <source>
        <dbReference type="ARBA" id="ARBA00022989"/>
    </source>
</evidence>
<dbReference type="AlphaFoldDB" id="A0A9D9ID21"/>
<dbReference type="Gene3D" id="2.70.98.90">
    <property type="match status" value="1"/>
</dbReference>
<feature type="domain" description="Membrane insertase YidC N-terminal" evidence="15">
    <location>
        <begin position="70"/>
        <end position="357"/>
    </location>
</feature>
<evidence type="ECO:0000256" key="11">
    <source>
        <dbReference type="ARBA" id="ARBA00033245"/>
    </source>
</evidence>
<keyword evidence="10 13" id="KW-0143">Chaperone</keyword>
<dbReference type="PANTHER" id="PTHR12428">
    <property type="entry name" value="OXA1"/>
    <property type="match status" value="1"/>
</dbReference>
<feature type="transmembrane region" description="Helical" evidence="13">
    <location>
        <begin position="435"/>
        <end position="455"/>
    </location>
</feature>
<dbReference type="CDD" id="cd19961">
    <property type="entry name" value="EcYidC-like_peri"/>
    <property type="match status" value="1"/>
</dbReference>
<dbReference type="Proteomes" id="UP000810292">
    <property type="component" value="Unassembled WGS sequence"/>
</dbReference>
<dbReference type="InterPro" id="IPR001708">
    <property type="entry name" value="YidC/ALB3/OXA1/COX18"/>
</dbReference>
<feature type="transmembrane region" description="Helical" evidence="13">
    <location>
        <begin position="7"/>
        <end position="28"/>
    </location>
</feature>
<dbReference type="Pfam" id="PF14849">
    <property type="entry name" value="YidC_periplas"/>
    <property type="match status" value="1"/>
</dbReference>
<dbReference type="PRINTS" id="PR01900">
    <property type="entry name" value="YIDCPROTEIN"/>
</dbReference>
<dbReference type="GO" id="GO:0005886">
    <property type="term" value="C:plasma membrane"/>
    <property type="evidence" value="ECO:0007669"/>
    <property type="project" value="UniProtKB-SubCell"/>
</dbReference>
<evidence type="ECO:0000256" key="12">
    <source>
        <dbReference type="ARBA" id="ARBA00033342"/>
    </source>
</evidence>
<evidence type="ECO:0000256" key="7">
    <source>
        <dbReference type="ARBA" id="ARBA00022927"/>
    </source>
</evidence>
<dbReference type="InterPro" id="IPR038221">
    <property type="entry name" value="YidC_periplasmic_sf"/>
</dbReference>
<sequence>MDRNTIIAIVLSVIVITVGMTIQTVFFAPELPVSEEIAEEAVNNTDTVLPDNTVGGITAVGVEPDITPFEVKAGEYSITFDPAGASVSSIKLNNHSDNGQPVELLFRDDEAVNAFMMYSGKGLSDPIDEGFYYTESRHSTLPLTIVTFTRDFISDDTGEEFTIEKRFAIPDNGEYMIQLAVSFRDKNGNSIIPINDNGTMYTLSVGPQIGPAFESMSNNYDYRRVSVRYDEKNRSDARFSDGVFTSDSDEKVDWISLSGKYFTFMLIPDDSITVASAGAMQYTNDTGVPQEDIIYIERAAAASSDSSDMYSFYAGPKVKSNLSIYENGESVFSVDGEDLTSIIDGSWLTWLENILNWILQLFYKVIPNYGVAIILLTILIKLLLQPLAKKGMDSTAKMGALTPKINEIKERYPDDPEAQNAAMAKLYKEEKINPMGSCIPMLIQFPIFIALYGLLNTNFDLRGSMFIPGWIPDLSIPDTIYTLPFAIPFLGTQIHLLPILYTISMIFSMKITQSGSQASAQQGMMAFMTYGMPIIFFFIMYNAPSGLLLYWSTVNVISIGQQMFVNKKKKAVYAEEIAEKDAIKQAKKEAKRKNRRK</sequence>
<dbReference type="GO" id="GO:0015031">
    <property type="term" value="P:protein transport"/>
    <property type="evidence" value="ECO:0007669"/>
    <property type="project" value="UniProtKB-KW"/>
</dbReference>
<feature type="transmembrane region" description="Helical" evidence="13">
    <location>
        <begin position="524"/>
        <end position="541"/>
    </location>
</feature>
<evidence type="ECO:0000256" key="5">
    <source>
        <dbReference type="ARBA" id="ARBA00022475"/>
    </source>
</evidence>
<protein>
    <recommendedName>
        <fullName evidence="3 13">Membrane protein insertase YidC</fullName>
    </recommendedName>
    <alternativeName>
        <fullName evidence="12 13">Foldase YidC</fullName>
    </alternativeName>
    <alternativeName>
        <fullName evidence="13">Membrane protein YidC</fullName>
    </alternativeName>
    <alternativeName>
        <fullName evidence="11 13">membrane integrase YidC</fullName>
    </alternativeName>
</protein>
<dbReference type="GO" id="GO:0032977">
    <property type="term" value="F:membrane insertase activity"/>
    <property type="evidence" value="ECO:0007669"/>
    <property type="project" value="InterPro"/>
</dbReference>
<evidence type="ECO:0000259" key="14">
    <source>
        <dbReference type="Pfam" id="PF02096"/>
    </source>
</evidence>
<name>A0A9D9ID21_9SPIO</name>
<dbReference type="InterPro" id="IPR019998">
    <property type="entry name" value="Membr_insert_YidC"/>
</dbReference>
<dbReference type="NCBIfam" id="TIGR03592">
    <property type="entry name" value="yidC_oxa1_cterm"/>
    <property type="match status" value="1"/>
</dbReference>
<evidence type="ECO:0000259" key="15">
    <source>
        <dbReference type="Pfam" id="PF14849"/>
    </source>
</evidence>
<dbReference type="Pfam" id="PF02096">
    <property type="entry name" value="60KD_IMP"/>
    <property type="match status" value="1"/>
</dbReference>
<proteinExistence type="inferred from homology"/>
<keyword evidence="7 13" id="KW-0653">Protein transport</keyword>
<evidence type="ECO:0000256" key="10">
    <source>
        <dbReference type="ARBA" id="ARBA00023186"/>
    </source>
</evidence>
<evidence type="ECO:0000256" key="4">
    <source>
        <dbReference type="ARBA" id="ARBA00022448"/>
    </source>
</evidence>
<feature type="domain" description="Membrane insertase YidC/Oxa/ALB C-terminal" evidence="14">
    <location>
        <begin position="369"/>
        <end position="567"/>
    </location>
</feature>
<feature type="transmembrane region" description="Helical" evidence="13">
    <location>
        <begin position="480"/>
        <end position="503"/>
    </location>
</feature>
<dbReference type="InterPro" id="IPR028053">
    <property type="entry name" value="Membr_insert_YidC_N"/>
</dbReference>
<comment type="similarity">
    <text evidence="2 13">Belongs to the OXA1/ALB3/YidC family. Type 1 subfamily.</text>
</comment>
<dbReference type="GO" id="GO:0051205">
    <property type="term" value="P:protein insertion into membrane"/>
    <property type="evidence" value="ECO:0007669"/>
    <property type="project" value="TreeGrafter"/>
</dbReference>
<organism evidence="16 17">
    <name type="scientific">Candidatus Ornithospirochaeta stercoravium</name>
    <dbReference type="NCBI Taxonomy" id="2840897"/>
    <lineage>
        <taxon>Bacteria</taxon>
        <taxon>Pseudomonadati</taxon>
        <taxon>Spirochaetota</taxon>
        <taxon>Spirochaetia</taxon>
        <taxon>Spirochaetales</taxon>
        <taxon>Spirochaetaceae</taxon>
        <taxon>Spirochaetaceae incertae sedis</taxon>
        <taxon>Candidatus Ornithospirochaeta</taxon>
    </lineage>
</organism>
<dbReference type="CDD" id="cd20070">
    <property type="entry name" value="5TM_YidC_Alb3"/>
    <property type="match status" value="1"/>
</dbReference>
<keyword evidence="8 13" id="KW-1133">Transmembrane helix</keyword>
<comment type="subunit">
    <text evidence="13">Interacts with the Sec translocase complex via SecD. Specifically interacts with transmembrane segments of nascent integral membrane proteins during membrane integration.</text>
</comment>
<dbReference type="InterPro" id="IPR028055">
    <property type="entry name" value="YidC/Oxa/ALB_C"/>
</dbReference>
<dbReference type="InterPro" id="IPR047196">
    <property type="entry name" value="YidC_ALB_C"/>
</dbReference>
<gene>
    <name evidence="13 16" type="primary">yidC</name>
    <name evidence="16" type="ORF">IAA72_07075</name>
</gene>
<feature type="transmembrane region" description="Helical" evidence="13">
    <location>
        <begin position="366"/>
        <end position="384"/>
    </location>
</feature>
<dbReference type="PANTHER" id="PTHR12428:SF65">
    <property type="entry name" value="CYTOCHROME C OXIDASE ASSEMBLY PROTEIN COX18, MITOCHONDRIAL"/>
    <property type="match status" value="1"/>
</dbReference>